<evidence type="ECO:0008006" key="3">
    <source>
        <dbReference type="Google" id="ProtNLM"/>
    </source>
</evidence>
<gene>
    <name evidence="1" type="ORF">SJI18_24525</name>
</gene>
<comment type="caution">
    <text evidence="1">The sequence shown here is derived from an EMBL/GenBank/DDBJ whole genome shotgun (WGS) entry which is preliminary data.</text>
</comment>
<dbReference type="RefSeq" id="WP_216255963.1">
    <property type="nucleotide sequence ID" value="NZ_JAZHFS010000071.1"/>
</dbReference>
<proteinExistence type="predicted"/>
<evidence type="ECO:0000313" key="2">
    <source>
        <dbReference type="Proteomes" id="UP001498469"/>
    </source>
</evidence>
<organism evidence="1 2">
    <name type="scientific">Clostridium frigoriphilum</name>
    <dbReference type="NCBI Taxonomy" id="443253"/>
    <lineage>
        <taxon>Bacteria</taxon>
        <taxon>Bacillati</taxon>
        <taxon>Bacillota</taxon>
        <taxon>Clostridia</taxon>
        <taxon>Eubacteriales</taxon>
        <taxon>Clostridiaceae</taxon>
        <taxon>Clostridium</taxon>
    </lineage>
</organism>
<evidence type="ECO:0000313" key="1">
    <source>
        <dbReference type="EMBL" id="MEF2115437.1"/>
    </source>
</evidence>
<reference evidence="1 2" key="1">
    <citation type="submission" date="2023-11" db="EMBL/GenBank/DDBJ databases">
        <title>Draft genome sequence of a psychrophilic Clostridium strain from permafrost water brine.</title>
        <authorList>
            <person name="Shcherbakova V.A."/>
            <person name="Trubitsyn V.E."/>
            <person name="Zakharyuk A.G."/>
        </authorList>
    </citation>
    <scope>NUCLEOTIDE SEQUENCE [LARGE SCALE GENOMIC DNA]</scope>
    <source>
        <strain evidence="1 2">14F</strain>
    </source>
</reference>
<protein>
    <recommendedName>
        <fullName evidence="3">YolD-like protein</fullName>
    </recommendedName>
</protein>
<sequence>MRLNKYEEKFKAGTNGMHNLEYEDMSCLISLPTADVRDEVLWVSIEKVLDKRQDLETKLSKTQRYEVIKRVSAAMRFAKGVEGKVTIYANSIIENSVFNKISIVTLLENDKVILNIVDNK</sequence>
<accession>A0ABU7UVK5</accession>
<dbReference type="EMBL" id="JAZHFS010000071">
    <property type="protein sequence ID" value="MEF2115437.1"/>
    <property type="molecule type" value="Genomic_DNA"/>
</dbReference>
<name>A0ABU7UVK5_9CLOT</name>
<keyword evidence="2" id="KW-1185">Reference proteome</keyword>
<dbReference type="Proteomes" id="UP001498469">
    <property type="component" value="Unassembled WGS sequence"/>
</dbReference>